<feature type="transmembrane region" description="Helical" evidence="1">
    <location>
        <begin position="113"/>
        <end position="132"/>
    </location>
</feature>
<feature type="transmembrane region" description="Helical" evidence="1">
    <location>
        <begin position="12"/>
        <end position="37"/>
    </location>
</feature>
<proteinExistence type="predicted"/>
<name>A0ABD4KFH1_9ENTR</name>
<evidence type="ECO:0000313" key="2">
    <source>
        <dbReference type="EMBL" id="MBF4180621.1"/>
    </source>
</evidence>
<keyword evidence="1" id="KW-0812">Transmembrane</keyword>
<accession>A0ABD4KFH1</accession>
<dbReference type="RefSeq" id="WP_194514424.1">
    <property type="nucleotide sequence ID" value="NZ_JADIXP010000023.1"/>
</dbReference>
<keyword evidence="1" id="KW-0472">Membrane</keyword>
<reference evidence="2 3" key="1">
    <citation type="submission" date="2020-11" db="EMBL/GenBank/DDBJ databases">
        <title>Identification of Lelliottia nimipressuralis from Wound Infection by Whole Genome-Based Bacterial Identification.</title>
        <authorList>
            <person name="Navarathna D.H."/>
            <person name="Choi H."/>
            <person name="Jinadatha C."/>
            <person name="Chatterjee P."/>
            <person name="Hwang M."/>
        </authorList>
    </citation>
    <scope>NUCLEOTIDE SEQUENCE [LARGE SCALE GENOMIC DNA]</scope>
    <source>
        <strain evidence="2 3">DN2020</strain>
    </source>
</reference>
<dbReference type="EMBL" id="JADIXP010000023">
    <property type="protein sequence ID" value="MBF4180621.1"/>
    <property type="molecule type" value="Genomic_DNA"/>
</dbReference>
<dbReference type="AlphaFoldDB" id="A0ABD4KFH1"/>
<dbReference type="Proteomes" id="UP000628560">
    <property type="component" value="Unassembled WGS sequence"/>
</dbReference>
<evidence type="ECO:0000256" key="1">
    <source>
        <dbReference type="SAM" id="Phobius"/>
    </source>
</evidence>
<organism evidence="2 3">
    <name type="scientific">Lelliottia nimipressuralis</name>
    <dbReference type="NCBI Taxonomy" id="69220"/>
    <lineage>
        <taxon>Bacteria</taxon>
        <taxon>Pseudomonadati</taxon>
        <taxon>Pseudomonadota</taxon>
        <taxon>Gammaproteobacteria</taxon>
        <taxon>Enterobacterales</taxon>
        <taxon>Enterobacteriaceae</taxon>
        <taxon>Lelliottia</taxon>
    </lineage>
</organism>
<gene>
    <name evidence="2" type="ORF">ISP11_22440</name>
</gene>
<comment type="caution">
    <text evidence="2">The sequence shown here is derived from an EMBL/GenBank/DDBJ whole genome shotgun (WGS) entry which is preliminary data.</text>
</comment>
<protein>
    <submittedName>
        <fullName evidence="2">Uncharacterized protein</fullName>
    </submittedName>
</protein>
<keyword evidence="1" id="KW-1133">Transmembrane helix</keyword>
<evidence type="ECO:0000313" key="3">
    <source>
        <dbReference type="Proteomes" id="UP000628560"/>
    </source>
</evidence>
<sequence length="156" mass="17361">MNIRLFPYIRNMVRLASYSLVLGPALVLYSLVVVIALDDSLLQQFLNEARRLTDGAPAGKVMQCIEHNAPPLQPRISRPEEDVTPLPYNVPVSSNCHLELVDSSLWTRTTDAVLFNFWVMAVLLGALTGFLAHLNQRGTTTPPGLAVLEKEKQNEH</sequence>